<dbReference type="NCBIfam" id="NF011398">
    <property type="entry name" value="PRK14823.1"/>
    <property type="match status" value="1"/>
</dbReference>
<comment type="similarity">
    <text evidence="2 15 16">Belongs to the HAM1 NTPase family.</text>
</comment>
<feature type="binding site" evidence="15">
    <location>
        <position position="382"/>
    </location>
    <ligand>
        <name>Mg(2+)</name>
        <dbReference type="ChEBI" id="CHEBI:18420"/>
    </ligand>
</feature>
<evidence type="ECO:0000256" key="7">
    <source>
        <dbReference type="ARBA" id="ARBA00022741"/>
    </source>
</evidence>
<comment type="caution">
    <text evidence="15">Lacks conserved residue(s) required for the propagation of feature annotation.</text>
</comment>
<dbReference type="Gene3D" id="3.30.70.120">
    <property type="match status" value="1"/>
</dbReference>
<keyword evidence="11 15" id="KW-0546">Nucleotide metabolism</keyword>
<dbReference type="SUPFAM" id="SSF52972">
    <property type="entry name" value="ITPase-like"/>
    <property type="match status" value="1"/>
</dbReference>
<comment type="subcellular location">
    <subcellularLocation>
        <location evidence="1">Cell membrane</location>
        <topology evidence="1">Multi-pass membrane protein</topology>
    </subcellularLocation>
</comment>
<dbReference type="GO" id="GO:0046872">
    <property type="term" value="F:metal ion binding"/>
    <property type="evidence" value="ECO:0007669"/>
    <property type="project" value="UniProtKB-KW"/>
</dbReference>
<dbReference type="PANTHER" id="PTHR33545:SF5">
    <property type="entry name" value="UPF0750 MEMBRANE PROTEIN YITT"/>
    <property type="match status" value="1"/>
</dbReference>
<dbReference type="GO" id="GO:0009117">
    <property type="term" value="P:nucleotide metabolic process"/>
    <property type="evidence" value="ECO:0007669"/>
    <property type="project" value="UniProtKB-KW"/>
</dbReference>
<dbReference type="Pfam" id="PF02588">
    <property type="entry name" value="YitT_membrane"/>
    <property type="match status" value="1"/>
</dbReference>
<dbReference type="GO" id="GO:0009146">
    <property type="term" value="P:purine nucleoside triphosphate catabolic process"/>
    <property type="evidence" value="ECO:0007669"/>
    <property type="project" value="UniProtKB-UniRule"/>
</dbReference>
<evidence type="ECO:0000256" key="2">
    <source>
        <dbReference type="ARBA" id="ARBA00008023"/>
    </source>
</evidence>
<evidence type="ECO:0000256" key="16">
    <source>
        <dbReference type="RuleBase" id="RU003781"/>
    </source>
</evidence>
<feature type="active site" description="Proton acceptor" evidence="15">
    <location>
        <position position="382"/>
    </location>
</feature>
<dbReference type="InterPro" id="IPR019264">
    <property type="entry name" value="DUF2179"/>
</dbReference>
<evidence type="ECO:0000313" key="20">
    <source>
        <dbReference type="Proteomes" id="UP000182257"/>
    </source>
</evidence>
<keyword evidence="7 15" id="KW-0547">Nucleotide-binding</keyword>
<dbReference type="GO" id="GO:0005886">
    <property type="term" value="C:plasma membrane"/>
    <property type="evidence" value="ECO:0007669"/>
    <property type="project" value="UniProtKB-SubCell"/>
</dbReference>
<dbReference type="InterPro" id="IPR051461">
    <property type="entry name" value="UPF0750_membrane"/>
</dbReference>
<feature type="binding site" evidence="15">
    <location>
        <begin position="321"/>
        <end position="326"/>
    </location>
    <ligand>
        <name>substrate</name>
    </ligand>
</feature>
<dbReference type="CDD" id="cd16380">
    <property type="entry name" value="YitT_C"/>
    <property type="match status" value="1"/>
</dbReference>
<evidence type="ECO:0000256" key="17">
    <source>
        <dbReference type="SAM" id="Phobius"/>
    </source>
</evidence>
<dbReference type="Gene3D" id="3.90.950.10">
    <property type="match status" value="1"/>
</dbReference>
<dbReference type="Pfam" id="PF10035">
    <property type="entry name" value="DUF2179"/>
    <property type="match status" value="1"/>
</dbReference>
<keyword evidence="6 15" id="KW-0479">Metal-binding</keyword>
<comment type="catalytic activity">
    <reaction evidence="13 15">
        <text>dITP + H2O = dIMP + diphosphate + H(+)</text>
        <dbReference type="Rhea" id="RHEA:28342"/>
        <dbReference type="ChEBI" id="CHEBI:15377"/>
        <dbReference type="ChEBI" id="CHEBI:15378"/>
        <dbReference type="ChEBI" id="CHEBI:33019"/>
        <dbReference type="ChEBI" id="CHEBI:61194"/>
        <dbReference type="ChEBI" id="CHEBI:61382"/>
        <dbReference type="EC" id="3.6.1.66"/>
    </reaction>
</comment>
<dbReference type="EC" id="3.6.1.66" evidence="15"/>
<evidence type="ECO:0000256" key="13">
    <source>
        <dbReference type="ARBA" id="ARBA00051875"/>
    </source>
</evidence>
<dbReference type="InterPro" id="IPR002637">
    <property type="entry name" value="RdgB/HAM1"/>
</dbReference>
<dbReference type="GO" id="GO:0036222">
    <property type="term" value="F:XTP diphosphatase activity"/>
    <property type="evidence" value="ECO:0007669"/>
    <property type="project" value="UniProtKB-UniRule"/>
</dbReference>
<protein>
    <recommendedName>
        <fullName evidence="15">dITP/XTP pyrophosphatase</fullName>
        <ecNumber evidence="15">3.6.1.66</ecNumber>
    </recommendedName>
    <alternativeName>
        <fullName evidence="15">Non-canonical purine NTP pyrophosphatase</fullName>
    </alternativeName>
    <alternativeName>
        <fullName evidence="15">Non-standard purine NTP pyrophosphatase</fullName>
    </alternativeName>
    <alternativeName>
        <fullName evidence="15">Nucleoside-triphosphate diphosphatase</fullName>
    </alternativeName>
    <alternativeName>
        <fullName evidence="15">Nucleoside-triphosphate pyrophosphatase</fullName>
        <shortName evidence="15">NTPase</shortName>
    </alternativeName>
</protein>
<feature type="binding site" evidence="15">
    <location>
        <position position="383"/>
    </location>
    <ligand>
        <name>substrate</name>
    </ligand>
</feature>
<keyword evidence="12 17" id="KW-0472">Membrane</keyword>
<evidence type="ECO:0000256" key="11">
    <source>
        <dbReference type="ARBA" id="ARBA00023080"/>
    </source>
</evidence>
<keyword evidence="4" id="KW-1003">Cell membrane</keyword>
<evidence type="ECO:0000256" key="6">
    <source>
        <dbReference type="ARBA" id="ARBA00022723"/>
    </source>
</evidence>
<comment type="catalytic activity">
    <reaction evidence="15">
        <text>ITP + H2O = IMP + diphosphate + H(+)</text>
        <dbReference type="Rhea" id="RHEA:29399"/>
        <dbReference type="ChEBI" id="CHEBI:15377"/>
        <dbReference type="ChEBI" id="CHEBI:15378"/>
        <dbReference type="ChEBI" id="CHEBI:33019"/>
        <dbReference type="ChEBI" id="CHEBI:58053"/>
        <dbReference type="ChEBI" id="CHEBI:61402"/>
        <dbReference type="EC" id="3.6.1.66"/>
    </reaction>
</comment>
<dbReference type="Proteomes" id="UP000182257">
    <property type="component" value="Unassembled WGS sequence"/>
</dbReference>
<evidence type="ECO:0000256" key="15">
    <source>
        <dbReference type="HAMAP-Rule" id="MF_01405"/>
    </source>
</evidence>
<evidence type="ECO:0000259" key="18">
    <source>
        <dbReference type="Pfam" id="PF10035"/>
    </source>
</evidence>
<name>A0A1H3Y6P7_XYLRU</name>
<evidence type="ECO:0000256" key="1">
    <source>
        <dbReference type="ARBA" id="ARBA00004651"/>
    </source>
</evidence>
<feature type="binding site" evidence="15">
    <location>
        <position position="486"/>
    </location>
    <ligand>
        <name>substrate</name>
    </ligand>
</feature>
<feature type="binding site" evidence="15">
    <location>
        <begin position="463"/>
        <end position="466"/>
    </location>
    <ligand>
        <name>substrate</name>
    </ligand>
</feature>
<evidence type="ECO:0000256" key="3">
    <source>
        <dbReference type="ARBA" id="ARBA00011738"/>
    </source>
</evidence>
<keyword evidence="5 17" id="KW-0812">Transmembrane</keyword>
<evidence type="ECO:0000256" key="8">
    <source>
        <dbReference type="ARBA" id="ARBA00022801"/>
    </source>
</evidence>
<feature type="transmembrane region" description="Helical" evidence="17">
    <location>
        <begin position="15"/>
        <end position="38"/>
    </location>
</feature>
<feature type="transmembrane region" description="Helical" evidence="17">
    <location>
        <begin position="50"/>
        <end position="74"/>
    </location>
</feature>
<dbReference type="PANTHER" id="PTHR33545">
    <property type="entry name" value="UPF0750 MEMBRANE PROTEIN YITT-RELATED"/>
    <property type="match status" value="1"/>
</dbReference>
<feature type="domain" description="DUF2179" evidence="18">
    <location>
        <begin position="242"/>
        <end position="296"/>
    </location>
</feature>
<dbReference type="InterPro" id="IPR003740">
    <property type="entry name" value="YitT"/>
</dbReference>
<dbReference type="GO" id="GO:0000166">
    <property type="term" value="F:nucleotide binding"/>
    <property type="evidence" value="ECO:0007669"/>
    <property type="project" value="UniProtKB-KW"/>
</dbReference>
<comment type="subunit">
    <text evidence="3 15">Homodimer.</text>
</comment>
<evidence type="ECO:0000256" key="5">
    <source>
        <dbReference type="ARBA" id="ARBA00022692"/>
    </source>
</evidence>
<evidence type="ECO:0000256" key="4">
    <source>
        <dbReference type="ARBA" id="ARBA00022475"/>
    </source>
</evidence>
<keyword evidence="8 15" id="KW-0378">Hydrolase</keyword>
<dbReference type="GO" id="GO:0017111">
    <property type="term" value="F:ribonucleoside triphosphate phosphatase activity"/>
    <property type="evidence" value="ECO:0007669"/>
    <property type="project" value="InterPro"/>
</dbReference>
<evidence type="ECO:0000313" key="19">
    <source>
        <dbReference type="EMBL" id="SEA07327.1"/>
    </source>
</evidence>
<evidence type="ECO:0000256" key="14">
    <source>
        <dbReference type="ARBA" id="ARBA00052017"/>
    </source>
</evidence>
<proteinExistence type="inferred from homology"/>
<sequence>MTIDHKMIWNEVKDYMFIALGLLLYTIAFTVFLMPYQIVAGGVTGLSAIIYYATGFHLENTYIIINGILLVVALKILGYKFLMKTIFAIFTLYFMLKFAQDIIPKQENGLPFKLMGEGQDFMSMIIGCVITGIALATVFLHNGSTGGTDIIAASVNKYHPAVSLGNVLIAADFCIIGSCMFFPQFGTYLERAHKVMFGFCVMAMENYVLDYVMNARRQSVQFMIFTRKWQEIANAIGTETKHGVTILDGHGWYTGKQVKVLCILARKNESIYIFRLIKMIDPNAFVSQSSVIGVYGEGFDEMKVKVKKREEQKKMKIVFATNNLNKLSEVRKILGNKFEVLSLGEIGCHDDIPEKGQTLKDNALIKAQWVYDKYHVNCFADDTGLEVDALGGAPGVYSARYAGGVGHDSEANMKKLLSELENNDNRKARFRTVIALIIDGKVTTFDGIVNGVITESKRGGEGFGYDPIFMPDGYNKTFAELGTGIKNNISHRAKAVQKLADYLLKR</sequence>
<dbReference type="HAMAP" id="MF_01405">
    <property type="entry name" value="Non_canon_purine_NTPase"/>
    <property type="match status" value="1"/>
</dbReference>
<evidence type="ECO:0000256" key="12">
    <source>
        <dbReference type="ARBA" id="ARBA00023136"/>
    </source>
</evidence>
<reference evidence="19 20" key="1">
    <citation type="submission" date="2016-10" db="EMBL/GenBank/DDBJ databases">
        <authorList>
            <person name="de Groot N.N."/>
        </authorList>
    </citation>
    <scope>NUCLEOTIDE SEQUENCE [LARGE SCALE GENOMIC DNA]</scope>
    <source>
        <strain evidence="19 20">D31d</strain>
    </source>
</reference>
<dbReference type="CDD" id="cd00515">
    <property type="entry name" value="HAM1"/>
    <property type="match status" value="1"/>
</dbReference>
<evidence type="ECO:0000256" key="10">
    <source>
        <dbReference type="ARBA" id="ARBA00022989"/>
    </source>
</evidence>
<comment type="catalytic activity">
    <reaction evidence="14 15">
        <text>XTP + H2O = XMP + diphosphate + H(+)</text>
        <dbReference type="Rhea" id="RHEA:28610"/>
        <dbReference type="ChEBI" id="CHEBI:15377"/>
        <dbReference type="ChEBI" id="CHEBI:15378"/>
        <dbReference type="ChEBI" id="CHEBI:33019"/>
        <dbReference type="ChEBI" id="CHEBI:57464"/>
        <dbReference type="ChEBI" id="CHEBI:61314"/>
        <dbReference type="EC" id="3.6.1.66"/>
    </reaction>
</comment>
<comment type="function">
    <text evidence="15">Pyrophosphatase that catalyzes the hydrolysis of nucleoside triphosphates to their monophosphate derivatives, with a high preference for the non-canonical purine nucleotides XTP (xanthosine triphosphate), dITP (deoxyinosine triphosphate) and ITP. Seems to function as a house-cleaning enzyme that removes non-canonical purine nucleotides from the nucleotide pool, thus preventing their incorporation into DNA/RNA and avoiding chromosomal lesions.</text>
</comment>
<dbReference type="InterPro" id="IPR029001">
    <property type="entry name" value="ITPase-like_fam"/>
</dbReference>
<keyword evidence="10 17" id="KW-1133">Transmembrane helix</keyword>
<comment type="cofactor">
    <cofactor evidence="15">
        <name>Mg(2+)</name>
        <dbReference type="ChEBI" id="CHEBI:18420"/>
    </cofactor>
    <text evidence="15">Binds 1 Mg(2+) ion per subunit.</text>
</comment>
<gene>
    <name evidence="19" type="ORF">SAMN05216462_0531</name>
</gene>
<dbReference type="InterPro" id="IPR020922">
    <property type="entry name" value="dITP/XTP_pyrophosphatase"/>
</dbReference>
<dbReference type="Pfam" id="PF01725">
    <property type="entry name" value="Ham1p_like"/>
    <property type="match status" value="1"/>
</dbReference>
<feature type="transmembrane region" description="Helical" evidence="17">
    <location>
        <begin position="81"/>
        <end position="100"/>
    </location>
</feature>
<feature type="transmembrane region" description="Helical" evidence="17">
    <location>
        <begin position="120"/>
        <end position="140"/>
    </location>
</feature>
<dbReference type="FunFam" id="3.90.950.10:FF:000001">
    <property type="entry name" value="dITP/XTP pyrophosphatase"/>
    <property type="match status" value="1"/>
</dbReference>
<feature type="binding site" evidence="15">
    <location>
        <begin position="491"/>
        <end position="492"/>
    </location>
    <ligand>
        <name>substrate</name>
    </ligand>
</feature>
<dbReference type="NCBIfam" id="TIGR00042">
    <property type="entry name" value="RdgB/HAM1 family non-canonical purine NTP pyrophosphatase"/>
    <property type="match status" value="1"/>
</dbReference>
<accession>A0A1H3Y6P7</accession>
<keyword evidence="9 15" id="KW-0460">Magnesium</keyword>
<dbReference type="GO" id="GO:0036220">
    <property type="term" value="F:ITP diphosphatase activity"/>
    <property type="evidence" value="ECO:0007669"/>
    <property type="project" value="UniProtKB-UniRule"/>
</dbReference>
<dbReference type="GO" id="GO:0035870">
    <property type="term" value="F:dITP diphosphatase activity"/>
    <property type="evidence" value="ECO:0007669"/>
    <property type="project" value="UniProtKB-UniRule"/>
</dbReference>
<organism evidence="19 20">
    <name type="scientific">Xylanibacter ruminicola</name>
    <name type="common">Prevotella ruminicola</name>
    <dbReference type="NCBI Taxonomy" id="839"/>
    <lineage>
        <taxon>Bacteria</taxon>
        <taxon>Pseudomonadati</taxon>
        <taxon>Bacteroidota</taxon>
        <taxon>Bacteroidia</taxon>
        <taxon>Bacteroidales</taxon>
        <taxon>Prevotellaceae</taxon>
        <taxon>Xylanibacter</taxon>
    </lineage>
</organism>
<evidence type="ECO:0000256" key="9">
    <source>
        <dbReference type="ARBA" id="ARBA00022842"/>
    </source>
</evidence>
<dbReference type="InterPro" id="IPR015867">
    <property type="entry name" value="N-reg_PII/ATP_PRibTrfase_C"/>
</dbReference>
<dbReference type="RefSeq" id="WP_074760118.1">
    <property type="nucleotide sequence ID" value="NZ_FNRF01000001.1"/>
</dbReference>
<feature type="transmembrane region" description="Helical" evidence="17">
    <location>
        <begin position="161"/>
        <end position="183"/>
    </location>
</feature>
<dbReference type="EMBL" id="FNRF01000001">
    <property type="protein sequence ID" value="SEA07327.1"/>
    <property type="molecule type" value="Genomic_DNA"/>
</dbReference>
<dbReference type="AlphaFoldDB" id="A0A1H3Y6P7"/>